<evidence type="ECO:0000313" key="3">
    <source>
        <dbReference type="EMBL" id="KAF4643606.1"/>
    </source>
</evidence>
<feature type="signal peptide" evidence="1">
    <location>
        <begin position="1"/>
        <end position="33"/>
    </location>
</feature>
<reference evidence="3 4" key="1">
    <citation type="submission" date="2020-03" db="EMBL/GenBank/DDBJ databases">
        <title>Genome sequence of Toxoplasma gondii RH-88 strain.</title>
        <authorList>
            <person name="Lorenzi H.A."/>
            <person name="Venepally P."/>
            <person name="Rozenberg A."/>
            <person name="Sibley D."/>
        </authorList>
    </citation>
    <scope>NUCLEOTIDE SEQUENCE [LARGE SCALE GENOMIC DNA]</scope>
    <source>
        <strain evidence="3 4">RH-88</strain>
    </source>
</reference>
<dbReference type="Proteomes" id="UP000557509">
    <property type="component" value="Unassembled WGS sequence"/>
</dbReference>
<dbReference type="EMBL" id="JAAUHK010000191">
    <property type="protein sequence ID" value="KAF4643606.1"/>
    <property type="molecule type" value="Genomic_DNA"/>
</dbReference>
<dbReference type="SUPFAM" id="SSF55797">
    <property type="entry name" value="PR-1-like"/>
    <property type="match status" value="2"/>
</dbReference>
<dbReference type="SMART" id="SM00198">
    <property type="entry name" value="SCP"/>
    <property type="match status" value="1"/>
</dbReference>
<dbReference type="Pfam" id="PF00188">
    <property type="entry name" value="CAP"/>
    <property type="match status" value="1"/>
</dbReference>
<evidence type="ECO:0000313" key="4">
    <source>
        <dbReference type="Proteomes" id="UP000557509"/>
    </source>
</evidence>
<dbReference type="InterPro" id="IPR035940">
    <property type="entry name" value="CAP_sf"/>
</dbReference>
<keyword evidence="1" id="KW-0732">Signal</keyword>
<keyword evidence="4" id="KW-1185">Reference proteome</keyword>
<dbReference type="AlphaFoldDB" id="A0A7J6KAQ1"/>
<accession>A0A7J6KAQ1</accession>
<comment type="caution">
    <text evidence="3">The sequence shown here is derived from an EMBL/GenBank/DDBJ whole genome shotgun (WGS) entry which is preliminary data.</text>
</comment>
<dbReference type="PRINTS" id="PR00837">
    <property type="entry name" value="V5TPXLIKE"/>
</dbReference>
<feature type="domain" description="SCP" evidence="2">
    <location>
        <begin position="417"/>
        <end position="550"/>
    </location>
</feature>
<dbReference type="VEuPathDB" id="ToxoDB:TGME49_220280"/>
<organism evidence="3 4">
    <name type="scientific">Toxoplasma gondii</name>
    <dbReference type="NCBI Taxonomy" id="5811"/>
    <lineage>
        <taxon>Eukaryota</taxon>
        <taxon>Sar</taxon>
        <taxon>Alveolata</taxon>
        <taxon>Apicomplexa</taxon>
        <taxon>Conoidasida</taxon>
        <taxon>Coccidia</taxon>
        <taxon>Eucoccidiorida</taxon>
        <taxon>Eimeriorina</taxon>
        <taxon>Sarcocystidae</taxon>
        <taxon>Toxoplasma</taxon>
    </lineage>
</organism>
<dbReference type="PANTHER" id="PTHR10334">
    <property type="entry name" value="CYSTEINE-RICH SECRETORY PROTEIN-RELATED"/>
    <property type="match status" value="1"/>
</dbReference>
<feature type="chain" id="PRO_5029818339" evidence="1">
    <location>
        <begin position="34"/>
        <end position="567"/>
    </location>
</feature>
<evidence type="ECO:0000256" key="1">
    <source>
        <dbReference type="SAM" id="SignalP"/>
    </source>
</evidence>
<name>A0A7J6KAQ1_TOXGO</name>
<dbReference type="GO" id="GO:0005576">
    <property type="term" value="C:extracellular region"/>
    <property type="evidence" value="ECO:0007669"/>
    <property type="project" value="InterPro"/>
</dbReference>
<dbReference type="Gene3D" id="3.40.33.10">
    <property type="entry name" value="CAP"/>
    <property type="match status" value="2"/>
</dbReference>
<proteinExistence type="predicted"/>
<dbReference type="InterPro" id="IPR018244">
    <property type="entry name" value="Allrgn_V5/Tpx1_CS"/>
</dbReference>
<sequence length="567" mass="63127">MKAAMARTIRSLAGLVLSLCVIISIEKQHSVSGWHPRPLRDLGWEKPISPLKDTPLNDSGPREAPISLLNSSSVQAHEGIHSADTLAGSPTLMGKWDAATPAHATESHIGLSGMSSLEQLSENAPGNTGLSGVQPRNVTPTIQIQDVSAACEAYHDAKRGRQLSPRLSELTTGDKERASQRLQAFIDNGCEDVDEVDECRNKGINVFDGTSVSCVDAVNAWYNQVHDYTYERYSNWHFKKTGSFTLLMWDDTEELCCVQTNGCRQLGKPERLLCAYSPAGNTVGEYPFSLDQWKSIIERDGLPQTTIIHTDNGDNNADYNKHFYLDTYYNQDYHYNYYVYDHNYDGASSPGGLYRCCFQLAKSYRTCERNTENVDSLSEERESVDPHITQHGIATAQPNQKAPACDVVIGGRQMSGTSGKSILAHNEKRVEGMSTPIRQLVRNIGAVSQAEAYRDTIERGGCLFQHSGVRQYGENLYKSSVHTTCKDAVALWYSEKKNYTQYAAINSFNYQNFGHFTQVMWANSSGLGCAYSSKCRTVVCNYYPPGNYIGQYPFSRAQYNSILERDG</sequence>
<dbReference type="InterPro" id="IPR001283">
    <property type="entry name" value="CRISP-related"/>
</dbReference>
<protein>
    <submittedName>
        <fullName evidence="3">Mucin family glycoprotein</fullName>
    </submittedName>
</protein>
<gene>
    <name evidence="3" type="ORF">TGRH88_023600</name>
</gene>
<evidence type="ECO:0000259" key="2">
    <source>
        <dbReference type="SMART" id="SM00198"/>
    </source>
</evidence>
<dbReference type="PROSITE" id="PS01009">
    <property type="entry name" value="CRISP_1"/>
    <property type="match status" value="1"/>
</dbReference>
<dbReference type="InterPro" id="IPR014044">
    <property type="entry name" value="CAP_dom"/>
</dbReference>